<organism evidence="8 9">
    <name type="scientific">Amycolatopsis magusensis</name>
    <dbReference type="NCBI Taxonomy" id="882444"/>
    <lineage>
        <taxon>Bacteria</taxon>
        <taxon>Bacillati</taxon>
        <taxon>Actinomycetota</taxon>
        <taxon>Actinomycetes</taxon>
        <taxon>Pseudonocardiales</taxon>
        <taxon>Pseudonocardiaceae</taxon>
        <taxon>Amycolatopsis</taxon>
    </lineage>
</organism>
<accession>A0ABS4PP16</accession>
<feature type="compositionally biased region" description="Low complexity" evidence="4">
    <location>
        <begin position="472"/>
        <end position="483"/>
    </location>
</feature>
<dbReference type="SUPFAM" id="SSF53474">
    <property type="entry name" value="alpha/beta-Hydrolases"/>
    <property type="match status" value="1"/>
</dbReference>
<keyword evidence="9" id="KW-1185">Reference proteome</keyword>
<dbReference type="RefSeq" id="WP_209664636.1">
    <property type="nucleotide sequence ID" value="NZ_JAGGMS010000001.1"/>
</dbReference>
<comment type="similarity">
    <text evidence="1">Belongs to the peptidase S33 family.</text>
</comment>
<evidence type="ECO:0000259" key="7">
    <source>
        <dbReference type="Pfam" id="PF08386"/>
    </source>
</evidence>
<dbReference type="InterPro" id="IPR029058">
    <property type="entry name" value="AB_hydrolase_fold"/>
</dbReference>
<evidence type="ECO:0000313" key="8">
    <source>
        <dbReference type="EMBL" id="MBP2181184.1"/>
    </source>
</evidence>
<evidence type="ECO:0000256" key="1">
    <source>
        <dbReference type="ARBA" id="ARBA00010088"/>
    </source>
</evidence>
<evidence type="ECO:0000256" key="5">
    <source>
        <dbReference type="SAM" id="SignalP"/>
    </source>
</evidence>
<evidence type="ECO:0000256" key="3">
    <source>
        <dbReference type="ARBA" id="ARBA00022801"/>
    </source>
</evidence>
<feature type="chain" id="PRO_5045913820" evidence="5">
    <location>
        <begin position="26"/>
        <end position="490"/>
    </location>
</feature>
<dbReference type="Pfam" id="PF08386">
    <property type="entry name" value="Abhydrolase_4"/>
    <property type="match status" value="1"/>
</dbReference>
<evidence type="ECO:0000256" key="4">
    <source>
        <dbReference type="SAM" id="MobiDB-lite"/>
    </source>
</evidence>
<proteinExistence type="inferred from homology"/>
<reference evidence="8 9" key="1">
    <citation type="submission" date="2021-03" db="EMBL/GenBank/DDBJ databases">
        <title>Sequencing the genomes of 1000 actinobacteria strains.</title>
        <authorList>
            <person name="Klenk H.-P."/>
        </authorList>
    </citation>
    <scope>NUCLEOTIDE SEQUENCE [LARGE SCALE GENOMIC DNA]</scope>
    <source>
        <strain evidence="8 9">DSM 45510</strain>
    </source>
</reference>
<feature type="signal peptide" evidence="5">
    <location>
        <begin position="1"/>
        <end position="25"/>
    </location>
</feature>
<evidence type="ECO:0000313" key="9">
    <source>
        <dbReference type="Proteomes" id="UP000741013"/>
    </source>
</evidence>
<evidence type="ECO:0000256" key="2">
    <source>
        <dbReference type="ARBA" id="ARBA00022729"/>
    </source>
</evidence>
<feature type="domain" description="AB hydrolase-1" evidence="6">
    <location>
        <begin position="77"/>
        <end position="295"/>
    </location>
</feature>
<dbReference type="Pfam" id="PF00561">
    <property type="entry name" value="Abhydrolase_1"/>
    <property type="match status" value="1"/>
</dbReference>
<dbReference type="InterPro" id="IPR013595">
    <property type="entry name" value="Pept_S33_TAP-like_C"/>
</dbReference>
<protein>
    <submittedName>
        <fullName evidence="8">Pimeloyl-ACP methyl ester carboxylesterase</fullName>
    </submittedName>
</protein>
<feature type="region of interest" description="Disordered" evidence="4">
    <location>
        <begin position="469"/>
        <end position="490"/>
    </location>
</feature>
<feature type="domain" description="Peptidase S33 tripeptidyl aminopeptidase-like C-terminal" evidence="7">
    <location>
        <begin position="371"/>
        <end position="467"/>
    </location>
</feature>
<dbReference type="Gene3D" id="3.40.50.1820">
    <property type="entry name" value="alpha/beta hydrolase"/>
    <property type="match status" value="1"/>
</dbReference>
<name>A0ABS4PP16_9PSEU</name>
<gene>
    <name evidence="8" type="ORF">JOM49_002710</name>
</gene>
<evidence type="ECO:0000259" key="6">
    <source>
        <dbReference type="Pfam" id="PF00561"/>
    </source>
</evidence>
<dbReference type="InterPro" id="IPR051601">
    <property type="entry name" value="Serine_prot/Carboxylest_S33"/>
</dbReference>
<keyword evidence="3" id="KW-0378">Hydrolase</keyword>
<keyword evidence="2 5" id="KW-0732">Signal</keyword>
<dbReference type="PANTHER" id="PTHR43248:SF29">
    <property type="entry name" value="TRIPEPTIDYL AMINOPEPTIDASE"/>
    <property type="match status" value="1"/>
</dbReference>
<dbReference type="Proteomes" id="UP000741013">
    <property type="component" value="Unassembled WGS sequence"/>
</dbReference>
<dbReference type="EMBL" id="JAGGMS010000001">
    <property type="protein sequence ID" value="MBP2181184.1"/>
    <property type="molecule type" value="Genomic_DNA"/>
</dbReference>
<sequence length="490" mass="53937">MRSSVKLGALTAVLALLPLAGVATAAPPVEWETCGGTVTGECATLEVPIDWADPAEGTFQLAIGRLPARDQAKRVGVLFVAPGGPGSSGIDRYTLNPGIPEDSVLRDRFDIVTFDQRGVKRSNEVRCTQALLDQRPADYPETQAEYEQLLDYNRRLGEDCRELTGAVFDHVDTESVVRDIDAIRAALGEEKLSFYGASYGTQVGQQYAELFGDRVRAMTIDSNMDHSITSGAKYLETASADLEGSFLAFADWCARTPDCALRGKNVRKVWTELHAKAEAGQLPVSAEQLRGELMNSMYAPEKQWFPLATRLRELAEGVESPAAPVEPVGETGQNSYQAIWCQDWKWDVRGVGELARYAERAAKVAPYTRISPFWSDVTSCLGWPSEVRNPQHRLDVRDAPKILITKAKYDVATPRAWNYEVARQLRNAALLEYDGIGHGQFGRSTCVREQVETYLVALKTPAPGTRCAAVWPKSPEPTTTSDTPETRPTH</sequence>
<dbReference type="InterPro" id="IPR000073">
    <property type="entry name" value="AB_hydrolase_1"/>
</dbReference>
<dbReference type="PANTHER" id="PTHR43248">
    <property type="entry name" value="2-SUCCINYL-6-HYDROXY-2,4-CYCLOHEXADIENE-1-CARBOXYLATE SYNTHASE"/>
    <property type="match status" value="1"/>
</dbReference>
<comment type="caution">
    <text evidence="8">The sequence shown here is derived from an EMBL/GenBank/DDBJ whole genome shotgun (WGS) entry which is preliminary data.</text>
</comment>